<dbReference type="Gene3D" id="1.10.10.10">
    <property type="entry name" value="Winged helix-like DNA-binding domain superfamily/Winged helix DNA-binding domain"/>
    <property type="match status" value="1"/>
</dbReference>
<dbReference type="GO" id="GO:0016987">
    <property type="term" value="F:sigma factor activity"/>
    <property type="evidence" value="ECO:0007669"/>
    <property type="project" value="UniProtKB-KW"/>
</dbReference>
<dbReference type="PANTHER" id="PTHR43133">
    <property type="entry name" value="RNA POLYMERASE ECF-TYPE SIGMA FACTO"/>
    <property type="match status" value="1"/>
</dbReference>
<keyword evidence="3" id="KW-0731">Sigma factor</keyword>
<feature type="domain" description="RNA polymerase sigma-70 region 4" evidence="7">
    <location>
        <begin position="112"/>
        <end position="159"/>
    </location>
</feature>
<sequence>MTATDRDSAFTGFVEVHQGSLRRTAYLLTGNRQAAEDLLQDALVKAWLAWRRITPTGELAYTRRILVNLATDRWRRRRYETTTIEPPDTSPDPRSEDAYAVADDRDFIVRQLAALSARERAIVVLRYYVDLPEAEVAAAAGVSVGTVKSTCSRALSRLRSRGEAAQATRSRS</sequence>
<dbReference type="Pfam" id="PF04542">
    <property type="entry name" value="Sigma70_r2"/>
    <property type="match status" value="1"/>
</dbReference>
<evidence type="ECO:0000256" key="3">
    <source>
        <dbReference type="ARBA" id="ARBA00023082"/>
    </source>
</evidence>
<dbReference type="KEGG" id="prv:G7070_06780"/>
<dbReference type="InterPro" id="IPR014325">
    <property type="entry name" value="RNA_pol_sigma-E_actinobac"/>
</dbReference>
<comment type="similarity">
    <text evidence="1">Belongs to the sigma-70 factor family. ECF subfamily.</text>
</comment>
<name>A0A6G7Y5D6_9ACTN</name>
<evidence type="ECO:0000256" key="5">
    <source>
        <dbReference type="ARBA" id="ARBA00023163"/>
    </source>
</evidence>
<dbReference type="NCBIfam" id="TIGR02937">
    <property type="entry name" value="sigma70-ECF"/>
    <property type="match status" value="1"/>
</dbReference>
<dbReference type="AlphaFoldDB" id="A0A6G7Y5D6"/>
<dbReference type="Proteomes" id="UP000501058">
    <property type="component" value="Chromosome"/>
</dbReference>
<dbReference type="SUPFAM" id="SSF88659">
    <property type="entry name" value="Sigma3 and sigma4 domains of RNA polymerase sigma factors"/>
    <property type="match status" value="1"/>
</dbReference>
<evidence type="ECO:0000256" key="4">
    <source>
        <dbReference type="ARBA" id="ARBA00023125"/>
    </source>
</evidence>
<dbReference type="Pfam" id="PF04545">
    <property type="entry name" value="Sigma70_r4"/>
    <property type="match status" value="1"/>
</dbReference>
<evidence type="ECO:0000313" key="8">
    <source>
        <dbReference type="EMBL" id="QIK72025.1"/>
    </source>
</evidence>
<feature type="domain" description="RNA polymerase sigma-70 region 2" evidence="6">
    <location>
        <begin position="14"/>
        <end position="78"/>
    </location>
</feature>
<organism evidence="8 9">
    <name type="scientific">Propioniciclava coleopterorum</name>
    <dbReference type="NCBI Taxonomy" id="2714937"/>
    <lineage>
        <taxon>Bacteria</taxon>
        <taxon>Bacillati</taxon>
        <taxon>Actinomycetota</taxon>
        <taxon>Actinomycetes</taxon>
        <taxon>Propionibacteriales</taxon>
        <taxon>Propionibacteriaceae</taxon>
        <taxon>Propioniciclava</taxon>
    </lineage>
</organism>
<gene>
    <name evidence="8" type="ORF">G7070_06780</name>
</gene>
<dbReference type="InterPro" id="IPR013324">
    <property type="entry name" value="RNA_pol_sigma_r3/r4-like"/>
</dbReference>
<reference evidence="8 9" key="1">
    <citation type="submission" date="2020-03" db="EMBL/GenBank/DDBJ databases">
        <title>Propioniciclava sp. nov., isolated from Hydrophilus acuminatus.</title>
        <authorList>
            <person name="Hyun D.-W."/>
            <person name="Bae J.-W."/>
        </authorList>
    </citation>
    <scope>NUCLEOTIDE SEQUENCE [LARGE SCALE GENOMIC DNA]</scope>
    <source>
        <strain evidence="8 9">HDW11</strain>
    </source>
</reference>
<accession>A0A6G7Y5D6</accession>
<dbReference type="InterPro" id="IPR007630">
    <property type="entry name" value="RNA_pol_sigma70_r4"/>
</dbReference>
<evidence type="ECO:0000256" key="1">
    <source>
        <dbReference type="ARBA" id="ARBA00010641"/>
    </source>
</evidence>
<evidence type="ECO:0000259" key="6">
    <source>
        <dbReference type="Pfam" id="PF04542"/>
    </source>
</evidence>
<proteinExistence type="inferred from homology"/>
<keyword evidence="5" id="KW-0804">Transcription</keyword>
<evidence type="ECO:0000259" key="7">
    <source>
        <dbReference type="Pfam" id="PF04545"/>
    </source>
</evidence>
<evidence type="ECO:0000256" key="2">
    <source>
        <dbReference type="ARBA" id="ARBA00023015"/>
    </source>
</evidence>
<dbReference type="PANTHER" id="PTHR43133:SF50">
    <property type="entry name" value="ECF RNA POLYMERASE SIGMA FACTOR SIGM"/>
    <property type="match status" value="1"/>
</dbReference>
<keyword evidence="9" id="KW-1185">Reference proteome</keyword>
<dbReference type="NCBIfam" id="TIGR02983">
    <property type="entry name" value="SigE-fam_strep"/>
    <property type="match status" value="1"/>
</dbReference>
<dbReference type="RefSeq" id="WP_166232984.1">
    <property type="nucleotide sequence ID" value="NZ_CP049865.1"/>
</dbReference>
<keyword evidence="2" id="KW-0805">Transcription regulation</keyword>
<dbReference type="InterPro" id="IPR007627">
    <property type="entry name" value="RNA_pol_sigma70_r2"/>
</dbReference>
<dbReference type="EMBL" id="CP049865">
    <property type="protein sequence ID" value="QIK72025.1"/>
    <property type="molecule type" value="Genomic_DNA"/>
</dbReference>
<dbReference type="InterPro" id="IPR013325">
    <property type="entry name" value="RNA_pol_sigma_r2"/>
</dbReference>
<dbReference type="InterPro" id="IPR039425">
    <property type="entry name" value="RNA_pol_sigma-70-like"/>
</dbReference>
<dbReference type="GO" id="GO:0003677">
    <property type="term" value="F:DNA binding"/>
    <property type="evidence" value="ECO:0007669"/>
    <property type="project" value="UniProtKB-KW"/>
</dbReference>
<dbReference type="Gene3D" id="1.10.1740.10">
    <property type="match status" value="1"/>
</dbReference>
<evidence type="ECO:0000313" key="9">
    <source>
        <dbReference type="Proteomes" id="UP000501058"/>
    </source>
</evidence>
<dbReference type="InterPro" id="IPR014284">
    <property type="entry name" value="RNA_pol_sigma-70_dom"/>
</dbReference>
<dbReference type="InterPro" id="IPR036388">
    <property type="entry name" value="WH-like_DNA-bd_sf"/>
</dbReference>
<dbReference type="SUPFAM" id="SSF88946">
    <property type="entry name" value="Sigma2 domain of RNA polymerase sigma factors"/>
    <property type="match status" value="1"/>
</dbReference>
<keyword evidence="4" id="KW-0238">DNA-binding</keyword>
<protein>
    <submittedName>
        <fullName evidence="8">SigE family RNA polymerase sigma factor</fullName>
    </submittedName>
</protein>
<dbReference type="GO" id="GO:0006352">
    <property type="term" value="P:DNA-templated transcription initiation"/>
    <property type="evidence" value="ECO:0007669"/>
    <property type="project" value="InterPro"/>
</dbReference>